<dbReference type="EMBL" id="JAATJL010000001">
    <property type="protein sequence ID" value="NJC21108.1"/>
    <property type="molecule type" value="Genomic_DNA"/>
</dbReference>
<evidence type="ECO:0000256" key="1">
    <source>
        <dbReference type="SAM" id="MobiDB-lite"/>
    </source>
</evidence>
<evidence type="ECO:0000313" key="3">
    <source>
        <dbReference type="Proteomes" id="UP000547458"/>
    </source>
</evidence>
<protein>
    <recommendedName>
        <fullName evidence="4">DUF4352 domain-containing protein</fullName>
    </recommendedName>
</protein>
<feature type="region of interest" description="Disordered" evidence="1">
    <location>
        <begin position="79"/>
        <end position="104"/>
    </location>
</feature>
<dbReference type="RefSeq" id="WP_245192218.1">
    <property type="nucleotide sequence ID" value="NZ_JAATJL010000001.1"/>
</dbReference>
<sequence>MTFEDIAAAGRDAADLLPGEAADNPNGLTRRIFGILIGAGTVGAVAGWTIVSATGGTEEVPTSFGAVRIVAAERQARLAGTNPGADASHTPHSGGPPGSSLQPFNHTWGEHLAVKLEVRNTSGRNVLFAAGQLRLMVGESITVTNRAADVLKDVLAAGSSRSYWISYLVPIGANRLAGQFIDPRGDGPLTLALPNISLRPGSLEGDHA</sequence>
<evidence type="ECO:0000313" key="2">
    <source>
        <dbReference type="EMBL" id="NJC21108.1"/>
    </source>
</evidence>
<reference evidence="2 3" key="1">
    <citation type="submission" date="2020-03" db="EMBL/GenBank/DDBJ databases">
        <title>Sequencing the genomes of 1000 actinobacteria strains.</title>
        <authorList>
            <person name="Klenk H.-P."/>
        </authorList>
    </citation>
    <scope>NUCLEOTIDE SEQUENCE [LARGE SCALE GENOMIC DNA]</scope>
    <source>
        <strain evidence="2 3">DSM 16403</strain>
    </source>
</reference>
<dbReference type="AlphaFoldDB" id="A0A846RDB9"/>
<name>A0A846RDB9_9MICC</name>
<organism evidence="2 3">
    <name type="scientific">Arthrobacter pigmenti</name>
    <dbReference type="NCBI Taxonomy" id="271432"/>
    <lineage>
        <taxon>Bacteria</taxon>
        <taxon>Bacillati</taxon>
        <taxon>Actinomycetota</taxon>
        <taxon>Actinomycetes</taxon>
        <taxon>Micrococcales</taxon>
        <taxon>Micrococcaceae</taxon>
        <taxon>Arthrobacter</taxon>
    </lineage>
</organism>
<dbReference type="Proteomes" id="UP000547458">
    <property type="component" value="Unassembled WGS sequence"/>
</dbReference>
<evidence type="ECO:0008006" key="4">
    <source>
        <dbReference type="Google" id="ProtNLM"/>
    </source>
</evidence>
<accession>A0A846RDB9</accession>
<comment type="caution">
    <text evidence="2">The sequence shown here is derived from an EMBL/GenBank/DDBJ whole genome shotgun (WGS) entry which is preliminary data.</text>
</comment>
<keyword evidence="3" id="KW-1185">Reference proteome</keyword>
<proteinExistence type="predicted"/>
<gene>
    <name evidence="2" type="ORF">BJ994_000184</name>
</gene>